<dbReference type="OrthoDB" id="5188291at2"/>
<reference evidence="1 2" key="1">
    <citation type="submission" date="2016-04" db="EMBL/GenBank/DDBJ databases">
        <title>Genome sequence of Clostridium magnum DSM 2767.</title>
        <authorList>
            <person name="Poehlein A."/>
            <person name="Uhlig R."/>
            <person name="Fischer R."/>
            <person name="Bahl H."/>
            <person name="Daniel R."/>
        </authorList>
    </citation>
    <scope>NUCLEOTIDE SEQUENCE [LARGE SCALE GENOMIC DNA]</scope>
    <source>
        <strain evidence="1 2">DSM 2767</strain>
    </source>
</reference>
<dbReference type="STRING" id="1121326.CLMAG_16970"/>
<proteinExistence type="predicted"/>
<organism evidence="1 2">
    <name type="scientific">Clostridium magnum DSM 2767</name>
    <dbReference type="NCBI Taxonomy" id="1121326"/>
    <lineage>
        <taxon>Bacteria</taxon>
        <taxon>Bacillati</taxon>
        <taxon>Bacillota</taxon>
        <taxon>Clostridia</taxon>
        <taxon>Eubacteriales</taxon>
        <taxon>Clostridiaceae</taxon>
        <taxon>Clostridium</taxon>
    </lineage>
</organism>
<dbReference type="Proteomes" id="UP000076603">
    <property type="component" value="Unassembled WGS sequence"/>
</dbReference>
<name>A0A162SUN8_9CLOT</name>
<sequence>MLASGEDFPDALSGAAVAAKNSSFIVLTPKTPNSKTKVFLYSLTKLNSTTKNIVVLGGAGVIPDETIEKLTTREEDYLGNVINGLSVSYNNGYIL</sequence>
<keyword evidence="2" id="KW-1185">Reference proteome</keyword>
<protein>
    <submittedName>
        <fullName evidence="1">Putative cell wall binding repeat 2</fullName>
    </submittedName>
</protein>
<comment type="caution">
    <text evidence="1">The sequence shown here is derived from an EMBL/GenBank/DDBJ whole genome shotgun (WGS) entry which is preliminary data.</text>
</comment>
<dbReference type="EMBL" id="LWAE01000002">
    <property type="protein sequence ID" value="KZL91891.1"/>
    <property type="molecule type" value="Genomic_DNA"/>
</dbReference>
<dbReference type="Pfam" id="PF04122">
    <property type="entry name" value="CW_binding_2"/>
    <property type="match status" value="1"/>
</dbReference>
<dbReference type="PATRIC" id="fig|1121326.3.peg.1677"/>
<accession>A0A162SUN8</accession>
<evidence type="ECO:0000313" key="2">
    <source>
        <dbReference type="Proteomes" id="UP000076603"/>
    </source>
</evidence>
<evidence type="ECO:0000313" key="1">
    <source>
        <dbReference type="EMBL" id="KZL91891.1"/>
    </source>
</evidence>
<dbReference type="InterPro" id="IPR007253">
    <property type="entry name" value="Cell_wall-bd_2"/>
</dbReference>
<dbReference type="AlphaFoldDB" id="A0A162SUN8"/>
<gene>
    <name evidence="1" type="ORF">CLMAG_16970</name>
</gene>